<dbReference type="RefSeq" id="WP_136459179.1">
    <property type="nucleotide sequence ID" value="NZ_SRSF01000003.1"/>
</dbReference>
<accession>A0A4S4NM93</accession>
<evidence type="ECO:0000313" key="2">
    <source>
        <dbReference type="Proteomes" id="UP000308528"/>
    </source>
</evidence>
<sequence>MEEEKLYVVTNATNSVDGLDYSDLAGMVFILHGDSLSFYYPSQRDVNSYAYTRRGDTLDLGKWQITITGSDDGLRLGDLQTGQTYRLDLLAAAPEKFYPTERFERSTLSLSEPAATLVPLTMCEQTPPAIVELRYGDSLQAVKLMERRVVRLQRYVLFYLYEMGILHLFGEGADIGAYRLVNPLGQVSTGTYHWKKDTLDNIPGELAGKWLADEPTSYDKLSKSNLFSLDPRFAFSRRSPAAAARGSLPIDDLIHHQDYRFGMEIDTQQTAYLSVNDQVFVDFPVVSRSPTDPRMLYAVSEACDLLSFQYDPQSNEITTGLYAKFGMANQYSVLPIRLRLLPHP</sequence>
<organism evidence="1 2">
    <name type="scientific">Neolewinella litorea</name>
    <dbReference type="NCBI Taxonomy" id="2562452"/>
    <lineage>
        <taxon>Bacteria</taxon>
        <taxon>Pseudomonadati</taxon>
        <taxon>Bacteroidota</taxon>
        <taxon>Saprospiria</taxon>
        <taxon>Saprospirales</taxon>
        <taxon>Lewinellaceae</taxon>
        <taxon>Neolewinella</taxon>
    </lineage>
</organism>
<dbReference type="AlphaFoldDB" id="A0A4S4NM93"/>
<comment type="caution">
    <text evidence="1">The sequence shown here is derived from an EMBL/GenBank/DDBJ whole genome shotgun (WGS) entry which is preliminary data.</text>
</comment>
<dbReference type="Proteomes" id="UP000308528">
    <property type="component" value="Unassembled WGS sequence"/>
</dbReference>
<dbReference type="EMBL" id="SRSF01000003">
    <property type="protein sequence ID" value="THH40047.1"/>
    <property type="molecule type" value="Genomic_DNA"/>
</dbReference>
<gene>
    <name evidence="1" type="ORF">E4021_10620</name>
</gene>
<protein>
    <submittedName>
        <fullName evidence="1">Uncharacterized protein</fullName>
    </submittedName>
</protein>
<evidence type="ECO:0000313" key="1">
    <source>
        <dbReference type="EMBL" id="THH40047.1"/>
    </source>
</evidence>
<proteinExistence type="predicted"/>
<name>A0A4S4NM93_9BACT</name>
<keyword evidence="2" id="KW-1185">Reference proteome</keyword>
<reference evidence="1 2" key="1">
    <citation type="submission" date="2019-04" db="EMBL/GenBank/DDBJ databases">
        <title>Lewinella litorea sp. nov., isolated from a marine sand.</title>
        <authorList>
            <person name="Yoon J.-H."/>
        </authorList>
    </citation>
    <scope>NUCLEOTIDE SEQUENCE [LARGE SCALE GENOMIC DNA]</scope>
    <source>
        <strain evidence="1 2">HSMS-39</strain>
    </source>
</reference>